<dbReference type="EMBL" id="BMJV01000009">
    <property type="protein sequence ID" value="GGG83258.1"/>
    <property type="molecule type" value="Genomic_DNA"/>
</dbReference>
<dbReference type="InterPro" id="IPR004045">
    <property type="entry name" value="Glutathione_S-Trfase_N"/>
</dbReference>
<evidence type="ECO:0000313" key="3">
    <source>
        <dbReference type="Proteomes" id="UP000617145"/>
    </source>
</evidence>
<reference evidence="2" key="2">
    <citation type="submission" date="2020-09" db="EMBL/GenBank/DDBJ databases">
        <authorList>
            <person name="Sun Q."/>
            <person name="Zhou Y."/>
        </authorList>
    </citation>
    <scope>NUCLEOTIDE SEQUENCE</scope>
    <source>
        <strain evidence="2">CGMCC 1.15762</strain>
    </source>
</reference>
<accession>A0A8J2ZN57</accession>
<organism evidence="2 3">
    <name type="scientific">Salipiger pallidus</name>
    <dbReference type="NCBI Taxonomy" id="1775170"/>
    <lineage>
        <taxon>Bacteria</taxon>
        <taxon>Pseudomonadati</taxon>
        <taxon>Pseudomonadota</taxon>
        <taxon>Alphaproteobacteria</taxon>
        <taxon>Rhodobacterales</taxon>
        <taxon>Roseobacteraceae</taxon>
        <taxon>Salipiger</taxon>
    </lineage>
</organism>
<comment type="caution">
    <text evidence="2">The sequence shown here is derived from an EMBL/GenBank/DDBJ whole genome shotgun (WGS) entry which is preliminary data.</text>
</comment>
<feature type="domain" description="GST N-terminal" evidence="1">
    <location>
        <begin position="2"/>
        <end position="84"/>
    </location>
</feature>
<dbReference type="SUPFAM" id="SSF52833">
    <property type="entry name" value="Thioredoxin-like"/>
    <property type="match status" value="1"/>
</dbReference>
<dbReference type="AlphaFoldDB" id="A0A8J2ZN57"/>
<dbReference type="RefSeq" id="WP_188791712.1">
    <property type="nucleotide sequence ID" value="NZ_BMJV01000009.1"/>
</dbReference>
<dbReference type="PANTHER" id="PTHR44051:SF8">
    <property type="entry name" value="GLUTATHIONE S-TRANSFERASE GSTA"/>
    <property type="match status" value="1"/>
</dbReference>
<evidence type="ECO:0000259" key="1">
    <source>
        <dbReference type="PROSITE" id="PS50404"/>
    </source>
</evidence>
<protein>
    <submittedName>
        <fullName evidence="2">Glutathione S-transferase</fullName>
    </submittedName>
</protein>
<keyword evidence="3" id="KW-1185">Reference proteome</keyword>
<reference evidence="2" key="1">
    <citation type="journal article" date="2014" name="Int. J. Syst. Evol. Microbiol.">
        <title>Complete genome sequence of Corynebacterium casei LMG S-19264T (=DSM 44701T), isolated from a smear-ripened cheese.</title>
        <authorList>
            <consortium name="US DOE Joint Genome Institute (JGI-PGF)"/>
            <person name="Walter F."/>
            <person name="Albersmeier A."/>
            <person name="Kalinowski J."/>
            <person name="Ruckert C."/>
        </authorList>
    </citation>
    <scope>NUCLEOTIDE SEQUENCE</scope>
    <source>
        <strain evidence="2">CGMCC 1.15762</strain>
    </source>
</reference>
<dbReference type="Gene3D" id="3.40.30.10">
    <property type="entry name" value="Glutaredoxin"/>
    <property type="match status" value="1"/>
</dbReference>
<dbReference type="SUPFAM" id="SSF47616">
    <property type="entry name" value="GST C-terminal domain-like"/>
    <property type="match status" value="1"/>
</dbReference>
<dbReference type="Pfam" id="PF02798">
    <property type="entry name" value="GST_N"/>
    <property type="match status" value="1"/>
</dbReference>
<dbReference type="InterPro" id="IPR036249">
    <property type="entry name" value="Thioredoxin-like_sf"/>
</dbReference>
<dbReference type="Gene3D" id="1.20.1050.10">
    <property type="match status" value="1"/>
</dbReference>
<name>A0A8J2ZN57_9RHOB</name>
<dbReference type="Proteomes" id="UP000617145">
    <property type="component" value="Unassembled WGS sequence"/>
</dbReference>
<dbReference type="PANTHER" id="PTHR44051">
    <property type="entry name" value="GLUTATHIONE S-TRANSFERASE-RELATED"/>
    <property type="match status" value="1"/>
</dbReference>
<gene>
    <name evidence="2" type="ORF">GCM10011415_36380</name>
</gene>
<evidence type="ECO:0000313" key="2">
    <source>
        <dbReference type="EMBL" id="GGG83258.1"/>
    </source>
</evidence>
<proteinExistence type="predicted"/>
<dbReference type="InterPro" id="IPR036282">
    <property type="entry name" value="Glutathione-S-Trfase_C_sf"/>
</dbReference>
<dbReference type="PROSITE" id="PS50404">
    <property type="entry name" value="GST_NTER"/>
    <property type="match status" value="1"/>
</dbReference>
<sequence length="204" mass="22217">MPDLHLYGHPDSGHACKVALALSLADLPHATTVIDIWAAPETRLATFLKVSPFAEVPVLLLDGAAVFQSGAILMELAQRFALLGGDTPEGLRRGREILMWEANRIGMCLPQLKEARRSGSAGLSGDVVAWLMARYEVDRANFDRLIGDEPFLHGRAPGIGDCAVWGYVQWLDDAGVAPSDVMAHWADRMRVLPGMKAPEVFFAQ</sequence>